<sequence length="279" mass="32080">MLNYKHYTTTEMLDILTSERVFFSRHHMPSPGLHSQPDNISLHSEVSGAKNRLRVTCEIWNNMDSIRDYLKNAGFTRDENDAVYFRNWYISVNPGKDTGLLDRVVKTLDTALASSPLLLYASEICRSVYDYHAFAGNTLPKISISELVRHLGYPEQCNFGAGGNPGAAPDFLIAHYKREQWAAWVSGDTILPLFPSEYDARQFLANRARRCRPLETLAIHTVPPVMKSRWPKIYILVDPARSIDERIAWLQREQALLQSRERMVFPKECTRGGRSNWYL</sequence>
<organism evidence="1 2">
    <name type="scientific">Anaeroselena agilis</name>
    <dbReference type="NCBI Taxonomy" id="3063788"/>
    <lineage>
        <taxon>Bacteria</taxon>
        <taxon>Bacillati</taxon>
        <taxon>Bacillota</taxon>
        <taxon>Negativicutes</taxon>
        <taxon>Acetonemataceae</taxon>
        <taxon>Anaeroselena</taxon>
    </lineage>
</organism>
<evidence type="ECO:0000313" key="1">
    <source>
        <dbReference type="EMBL" id="MDT8899733.1"/>
    </source>
</evidence>
<evidence type="ECO:0000313" key="2">
    <source>
        <dbReference type="Proteomes" id="UP001254848"/>
    </source>
</evidence>
<reference evidence="1 2" key="1">
    <citation type="submission" date="2023-07" db="EMBL/GenBank/DDBJ databases">
        <title>The novel representative of Negativicutes class, Anaeroselena agilis gen. nov. sp. nov.</title>
        <authorList>
            <person name="Prokofeva M.I."/>
            <person name="Elcheninov A.G."/>
            <person name="Klyukina A."/>
            <person name="Kublanov I.V."/>
            <person name="Frolov E.N."/>
            <person name="Podosokorskaya O.A."/>
        </authorList>
    </citation>
    <scope>NUCLEOTIDE SEQUENCE [LARGE SCALE GENOMIC DNA]</scope>
    <source>
        <strain evidence="1 2">4137-cl</strain>
    </source>
</reference>
<dbReference type="RefSeq" id="WP_413778301.1">
    <property type="nucleotide sequence ID" value="NZ_JAUOZS010000001.1"/>
</dbReference>
<keyword evidence="2" id="KW-1185">Reference proteome</keyword>
<comment type="caution">
    <text evidence="1">The sequence shown here is derived from an EMBL/GenBank/DDBJ whole genome shotgun (WGS) entry which is preliminary data.</text>
</comment>
<name>A0ABU3NU49_9FIRM</name>
<dbReference type="EMBL" id="JAUOZS010000001">
    <property type="protein sequence ID" value="MDT8899733.1"/>
    <property type="molecule type" value="Genomic_DNA"/>
</dbReference>
<gene>
    <name evidence="1" type="ORF">Q4T40_00535</name>
</gene>
<protein>
    <submittedName>
        <fullName evidence="1">Uncharacterized protein</fullName>
    </submittedName>
</protein>
<accession>A0ABU3NU49</accession>
<dbReference type="Proteomes" id="UP001254848">
    <property type="component" value="Unassembled WGS sequence"/>
</dbReference>
<proteinExistence type="predicted"/>